<dbReference type="PANTHER" id="PTHR43030">
    <property type="entry name" value="PHOSPHOENOLPYRUVATE SYNTHASE"/>
    <property type="match status" value="1"/>
</dbReference>
<feature type="domain" description="Pyruvate phosphate dikinase AMP/ATP-binding" evidence="17">
    <location>
        <begin position="20"/>
        <end position="353"/>
    </location>
</feature>
<dbReference type="Gene3D" id="3.50.30.10">
    <property type="entry name" value="Phosphohistidine domain"/>
    <property type="match status" value="1"/>
</dbReference>
<dbReference type="GO" id="GO:0005524">
    <property type="term" value="F:ATP binding"/>
    <property type="evidence" value="ECO:0007669"/>
    <property type="project" value="UniProtKB-KW"/>
</dbReference>
<protein>
    <recommendedName>
        <fullName evidence="6 15">Phosphoenolpyruvate synthase</fullName>
        <shortName evidence="15">PEP synthase</shortName>
        <ecNumber evidence="5 15">2.7.9.2</ecNumber>
    </recommendedName>
    <alternativeName>
        <fullName evidence="13 15">Pyruvate, water dikinase</fullName>
    </alternativeName>
</protein>
<evidence type="ECO:0000256" key="3">
    <source>
        <dbReference type="ARBA" id="ARBA00004742"/>
    </source>
</evidence>
<evidence type="ECO:0000256" key="13">
    <source>
        <dbReference type="ARBA" id="ARBA00033470"/>
    </source>
</evidence>
<evidence type="ECO:0000259" key="18">
    <source>
        <dbReference type="Pfam" id="PF02896"/>
    </source>
</evidence>
<dbReference type="PROSITE" id="PS00742">
    <property type="entry name" value="PEP_ENZYMES_2"/>
    <property type="match status" value="1"/>
</dbReference>
<feature type="domain" description="PEP-utilising enzyme mobile" evidence="16">
    <location>
        <begin position="392"/>
        <end position="462"/>
    </location>
</feature>
<dbReference type="PROSITE" id="PS00370">
    <property type="entry name" value="PEP_ENZYMES_PHOS_SITE"/>
    <property type="match status" value="1"/>
</dbReference>
<dbReference type="AlphaFoldDB" id="A0AA51REA9"/>
<dbReference type="FunFam" id="3.30.1490.20:FF:000010">
    <property type="entry name" value="Phosphoenolpyruvate synthase"/>
    <property type="match status" value="1"/>
</dbReference>
<dbReference type="EMBL" id="CP129971">
    <property type="protein sequence ID" value="WMN12119.1"/>
    <property type="molecule type" value="Genomic_DNA"/>
</dbReference>
<evidence type="ECO:0000256" key="9">
    <source>
        <dbReference type="ARBA" id="ARBA00022741"/>
    </source>
</evidence>
<keyword evidence="7 15" id="KW-0808">Transferase</keyword>
<dbReference type="GO" id="GO:0008986">
    <property type="term" value="F:pyruvate, water dikinase activity"/>
    <property type="evidence" value="ECO:0007669"/>
    <property type="project" value="UniProtKB-EC"/>
</dbReference>
<evidence type="ECO:0000256" key="11">
    <source>
        <dbReference type="ARBA" id="ARBA00022840"/>
    </source>
</evidence>
<dbReference type="SUPFAM" id="SSF52009">
    <property type="entry name" value="Phosphohistidine domain"/>
    <property type="match status" value="1"/>
</dbReference>
<dbReference type="Gene3D" id="3.30.1490.20">
    <property type="entry name" value="ATP-grasp fold, A domain"/>
    <property type="match status" value="1"/>
</dbReference>
<evidence type="ECO:0000313" key="19">
    <source>
        <dbReference type="EMBL" id="WMN12119.1"/>
    </source>
</evidence>
<keyword evidence="11 15" id="KW-0067">ATP-binding</keyword>
<accession>A0AA51REA9</accession>
<dbReference type="SUPFAM" id="SSF51621">
    <property type="entry name" value="Phosphoenolpyruvate/pyruvate domain"/>
    <property type="match status" value="1"/>
</dbReference>
<evidence type="ECO:0000256" key="14">
    <source>
        <dbReference type="ARBA" id="ARBA00047700"/>
    </source>
</evidence>
<dbReference type="Pfam" id="PF00391">
    <property type="entry name" value="PEP-utilizers"/>
    <property type="match status" value="1"/>
</dbReference>
<comment type="similarity">
    <text evidence="4 15">Belongs to the PEP-utilizing enzyme family.</text>
</comment>
<dbReference type="InterPro" id="IPR002192">
    <property type="entry name" value="PPDK_AMP/ATP-bd"/>
</dbReference>
<dbReference type="InterPro" id="IPR015813">
    <property type="entry name" value="Pyrv/PenolPyrv_kinase-like_dom"/>
</dbReference>
<dbReference type="Pfam" id="PF02896">
    <property type="entry name" value="PEP-utilizers_C"/>
    <property type="match status" value="1"/>
</dbReference>
<keyword evidence="12 15" id="KW-0460">Magnesium</keyword>
<evidence type="ECO:0000259" key="16">
    <source>
        <dbReference type="Pfam" id="PF00391"/>
    </source>
</evidence>
<organism evidence="19 20">
    <name type="scientific">Marivirga salinarum</name>
    <dbReference type="NCBI Taxonomy" id="3059078"/>
    <lineage>
        <taxon>Bacteria</taxon>
        <taxon>Pseudomonadati</taxon>
        <taxon>Bacteroidota</taxon>
        <taxon>Cytophagia</taxon>
        <taxon>Cytophagales</taxon>
        <taxon>Marivirgaceae</taxon>
        <taxon>Marivirga</taxon>
    </lineage>
</organism>
<evidence type="ECO:0000256" key="2">
    <source>
        <dbReference type="ARBA" id="ARBA00002988"/>
    </source>
</evidence>
<dbReference type="Gene3D" id="3.20.20.60">
    <property type="entry name" value="Phosphoenolpyruvate-binding domains"/>
    <property type="match status" value="1"/>
</dbReference>
<comment type="catalytic activity">
    <reaction evidence="14 15">
        <text>pyruvate + ATP + H2O = phosphoenolpyruvate + AMP + phosphate + 2 H(+)</text>
        <dbReference type="Rhea" id="RHEA:11364"/>
        <dbReference type="ChEBI" id="CHEBI:15361"/>
        <dbReference type="ChEBI" id="CHEBI:15377"/>
        <dbReference type="ChEBI" id="CHEBI:15378"/>
        <dbReference type="ChEBI" id="CHEBI:30616"/>
        <dbReference type="ChEBI" id="CHEBI:43474"/>
        <dbReference type="ChEBI" id="CHEBI:58702"/>
        <dbReference type="ChEBI" id="CHEBI:456215"/>
        <dbReference type="EC" id="2.7.9.2"/>
    </reaction>
</comment>
<proteinExistence type="inferred from homology"/>
<dbReference type="InterPro" id="IPR013815">
    <property type="entry name" value="ATP_grasp_subdomain_1"/>
</dbReference>
<dbReference type="Gene3D" id="3.30.470.20">
    <property type="entry name" value="ATP-grasp fold, B domain"/>
    <property type="match status" value="1"/>
</dbReference>
<dbReference type="InterPro" id="IPR008279">
    <property type="entry name" value="PEP-util_enz_mobile_dom"/>
</dbReference>
<dbReference type="KEGG" id="msaa:QYS49_07195"/>
<comment type="cofactor">
    <cofactor evidence="1 15">
        <name>Mg(2+)</name>
        <dbReference type="ChEBI" id="CHEBI:18420"/>
    </cofactor>
</comment>
<name>A0AA51REA9_9BACT</name>
<evidence type="ECO:0000256" key="1">
    <source>
        <dbReference type="ARBA" id="ARBA00001946"/>
    </source>
</evidence>
<evidence type="ECO:0000259" key="17">
    <source>
        <dbReference type="Pfam" id="PF01326"/>
    </source>
</evidence>
<evidence type="ECO:0000313" key="20">
    <source>
        <dbReference type="Proteomes" id="UP001230496"/>
    </source>
</evidence>
<reference evidence="19 20" key="1">
    <citation type="submission" date="2023-08" db="EMBL/GenBank/DDBJ databases">
        <title>Comparative genomics and taxonomic characterization of three novel marine species of genus Marivirga.</title>
        <authorList>
            <person name="Muhammad N."/>
            <person name="Kim S.-G."/>
        </authorList>
    </citation>
    <scope>NUCLEOTIDE SEQUENCE [LARGE SCALE GENOMIC DNA]</scope>
    <source>
        <strain evidence="19 20">BDSF4-3</strain>
    </source>
</reference>
<evidence type="ECO:0000256" key="15">
    <source>
        <dbReference type="PIRNR" id="PIRNR000854"/>
    </source>
</evidence>
<evidence type="ECO:0000256" key="6">
    <source>
        <dbReference type="ARBA" id="ARBA00021623"/>
    </source>
</evidence>
<sequence>MSNPAFILFFDEINIKDIAKVGGKNSSLGEMYNQLTPKGIGIPNGFALSADAYRLFCKVNQLEKPLHDLLLSLDTNNYSNIKAVGEKARNLIMEAKFPPEIIESLNKAYQKLSTECGIENLDVAVRSSATAEDLPSASFAGRMESFLNISGEKQLLEAVHTCYASLYTDRAIKYRHEMGFTELDVAISVGIQQMVRSDKAASGVIFTIDPDSGFKEAIVINSCWGLGENIVQGRVTPDEWIVFKPTLSDNHLNPILKKHCGKKEYTMRYAEHSENASAEKTIINIETIEEQQRTFSLSSREVIKLAQWSFLIEKHYGKAMDIEWAKDGLNDQLYVVQARPETVQGKENKKIREIYSLKDKSQLLAQGIALGDKIASGKARIILDPKDGDQLQQGEILVTDITNPDWDPILKRASAIITNKGGRTSHAAIVARELGTIAVIGSGNATEAIKNGQLVTVSCASGKGLVYDGLLEWEVSKQDLSQLGMPKTAPMLILSDPERAFDLSHYPNKGVGLMRLEFAISNTIRIHPLALIDYEKVLDKEIKAEIDELTKGYESRESYFVDKLSEAVGLVAAAFYPKDVIIRMSDFKSNEYANLIGGKYFEPEEENPMIGLRGASRYYSSFYRKGFALECEAMKKVRTEMGLSNVKLMIPFCRTVEEGEIVISEMEINGLKQKENGLEIYVMIEIPSNVLLADEFAQLFDGFSIGSNDLTQLTLGLDRDSELVSYLFKEENPAVKALIRESIRAAKRNGIKVGLCGQAPSDMPDFAKFLVEEGIDSIAFNPDALIKGIENMLEAEKLKPISL</sequence>
<dbReference type="InterPro" id="IPR040442">
    <property type="entry name" value="Pyrv_kinase-like_dom_sf"/>
</dbReference>
<dbReference type="GO" id="GO:0046872">
    <property type="term" value="F:metal ion binding"/>
    <property type="evidence" value="ECO:0007669"/>
    <property type="project" value="UniProtKB-KW"/>
</dbReference>
<comment type="function">
    <text evidence="2 15">Catalyzes the phosphorylation of pyruvate to phosphoenolpyruvate.</text>
</comment>
<keyword evidence="10 15" id="KW-0418">Kinase</keyword>
<dbReference type="NCBIfam" id="TIGR01418">
    <property type="entry name" value="PEP_synth"/>
    <property type="match status" value="1"/>
</dbReference>
<evidence type="ECO:0000256" key="4">
    <source>
        <dbReference type="ARBA" id="ARBA00007837"/>
    </source>
</evidence>
<evidence type="ECO:0000256" key="8">
    <source>
        <dbReference type="ARBA" id="ARBA00022723"/>
    </source>
</evidence>
<dbReference type="InterPro" id="IPR006319">
    <property type="entry name" value="PEP_synth"/>
</dbReference>
<dbReference type="FunFam" id="3.30.470.20:FF:000017">
    <property type="entry name" value="Phosphoenolpyruvate synthase"/>
    <property type="match status" value="1"/>
</dbReference>
<keyword evidence="8 15" id="KW-0479">Metal-binding</keyword>
<dbReference type="Proteomes" id="UP001230496">
    <property type="component" value="Chromosome"/>
</dbReference>
<evidence type="ECO:0000256" key="10">
    <source>
        <dbReference type="ARBA" id="ARBA00022777"/>
    </source>
</evidence>
<dbReference type="InterPro" id="IPR023151">
    <property type="entry name" value="PEP_util_CS"/>
</dbReference>
<gene>
    <name evidence="19" type="primary">ppsA</name>
    <name evidence="19" type="ORF">QYS49_07195</name>
</gene>
<dbReference type="InterPro" id="IPR018274">
    <property type="entry name" value="PEP_util_AS"/>
</dbReference>
<evidence type="ECO:0000256" key="5">
    <source>
        <dbReference type="ARBA" id="ARBA00011996"/>
    </source>
</evidence>
<evidence type="ECO:0000256" key="12">
    <source>
        <dbReference type="ARBA" id="ARBA00022842"/>
    </source>
</evidence>
<dbReference type="InterPro" id="IPR036637">
    <property type="entry name" value="Phosphohistidine_dom_sf"/>
</dbReference>
<keyword evidence="20" id="KW-1185">Reference proteome</keyword>
<dbReference type="EC" id="2.7.9.2" evidence="5 15"/>
<keyword evidence="9 15" id="KW-0547">Nucleotide-binding</keyword>
<evidence type="ECO:0000256" key="7">
    <source>
        <dbReference type="ARBA" id="ARBA00022679"/>
    </source>
</evidence>
<dbReference type="InterPro" id="IPR000121">
    <property type="entry name" value="PEP_util_C"/>
</dbReference>
<dbReference type="SUPFAM" id="SSF56059">
    <property type="entry name" value="Glutathione synthetase ATP-binding domain-like"/>
    <property type="match status" value="1"/>
</dbReference>
<dbReference type="Pfam" id="PF01326">
    <property type="entry name" value="PPDK_N"/>
    <property type="match status" value="1"/>
</dbReference>
<dbReference type="RefSeq" id="WP_308349972.1">
    <property type="nucleotide sequence ID" value="NZ_CP129971.1"/>
</dbReference>
<comment type="pathway">
    <text evidence="3 15">Carbohydrate biosynthesis; gluconeogenesis.</text>
</comment>
<dbReference type="PIRSF" id="PIRSF000854">
    <property type="entry name" value="PEP_synthase"/>
    <property type="match status" value="1"/>
</dbReference>
<dbReference type="PANTHER" id="PTHR43030:SF1">
    <property type="entry name" value="PHOSPHOENOLPYRUVATE SYNTHASE"/>
    <property type="match status" value="1"/>
</dbReference>
<feature type="domain" description="PEP-utilising enzyme C-terminal" evidence="18">
    <location>
        <begin position="497"/>
        <end position="787"/>
    </location>
</feature>
<dbReference type="PRINTS" id="PR01736">
    <property type="entry name" value="PHPHTRNFRASE"/>
</dbReference>
<dbReference type="NCBIfam" id="NF005057">
    <property type="entry name" value="PRK06464.1"/>
    <property type="match status" value="1"/>
</dbReference>